<dbReference type="Proteomes" id="UP000095512">
    <property type="component" value="Unassembled WGS sequence"/>
</dbReference>
<proteinExistence type="inferred from homology"/>
<dbReference type="Pfam" id="PF13518">
    <property type="entry name" value="HTH_28"/>
    <property type="match status" value="2"/>
</dbReference>
<organism evidence="4 5">
    <name type="scientific">Enterocloster clostridioformis</name>
    <dbReference type="NCBI Taxonomy" id="1531"/>
    <lineage>
        <taxon>Bacteria</taxon>
        <taxon>Bacillati</taxon>
        <taxon>Bacillota</taxon>
        <taxon>Clostridia</taxon>
        <taxon>Lachnospirales</taxon>
        <taxon>Lachnospiraceae</taxon>
        <taxon>Enterocloster</taxon>
    </lineage>
</organism>
<feature type="region of interest" description="Disordered" evidence="2">
    <location>
        <begin position="177"/>
        <end position="196"/>
    </location>
</feature>
<sequence>MSIKGKIPPGLKIQAVEDYLAIRKGSTEIIKELGIRRSTFQSWVRKYQMEGRSGLYPKKHVTSYPSSLKLAAVEDYMGGGGSLDAMCRKYGISSHAVLQQWITLYNQGHRDFKTRRAREETDMAEKEKLSQEQKLQAVLYCLEHQLDYRRTSEQYKITYQQIYNWVKKYQEQGETGLLDRRGKRRPPAEYSEEEKAAAKLRKLEAENRRLQMENDFLKKLNELEGRR</sequence>
<dbReference type="SUPFAM" id="SSF48295">
    <property type="entry name" value="TrpR-like"/>
    <property type="match status" value="1"/>
</dbReference>
<dbReference type="PANTHER" id="PTHR33795:SF1">
    <property type="entry name" value="INSERTION ELEMENT IS150 PROTEIN INSJ"/>
    <property type="match status" value="1"/>
</dbReference>
<accession>A0A174NER3</accession>
<evidence type="ECO:0000259" key="3">
    <source>
        <dbReference type="Pfam" id="PF13518"/>
    </source>
</evidence>
<dbReference type="Gene3D" id="1.10.10.10">
    <property type="entry name" value="Winged helix-like DNA-binding domain superfamily/Winged helix DNA-binding domain"/>
    <property type="match status" value="2"/>
</dbReference>
<feature type="domain" description="Insertion element IS150 protein InsJ-like helix-turn-helix" evidence="3">
    <location>
        <begin position="133"/>
        <end position="185"/>
    </location>
</feature>
<dbReference type="GO" id="GO:0043565">
    <property type="term" value="F:sequence-specific DNA binding"/>
    <property type="evidence" value="ECO:0007669"/>
    <property type="project" value="InterPro"/>
</dbReference>
<evidence type="ECO:0000313" key="4">
    <source>
        <dbReference type="EMBL" id="CUP44475.1"/>
    </source>
</evidence>
<gene>
    <name evidence="4" type="ORF">ERS852480_03343</name>
</gene>
<dbReference type="InterPro" id="IPR036388">
    <property type="entry name" value="WH-like_DNA-bd_sf"/>
</dbReference>
<comment type="similarity">
    <text evidence="1">Belongs to the IS150/IS1296 orfA family.</text>
</comment>
<dbReference type="RefSeq" id="WP_057572285.1">
    <property type="nucleotide sequence ID" value="NZ_CZAB01000034.1"/>
</dbReference>
<feature type="domain" description="Insertion element IS150 protein InsJ-like helix-turn-helix" evidence="3">
    <location>
        <begin position="12"/>
        <end position="59"/>
    </location>
</feature>
<name>A0A174NER3_9FIRM</name>
<evidence type="ECO:0000256" key="1">
    <source>
        <dbReference type="ARBA" id="ARBA00038232"/>
    </source>
</evidence>
<reference evidence="4 5" key="1">
    <citation type="submission" date="2015-09" db="EMBL/GenBank/DDBJ databases">
        <authorList>
            <consortium name="Pathogen Informatics"/>
        </authorList>
    </citation>
    <scope>NUCLEOTIDE SEQUENCE [LARGE SCALE GENOMIC DNA]</scope>
    <source>
        <strain evidence="4 5">2789STDY5834865</strain>
    </source>
</reference>
<protein>
    <submittedName>
        <fullName evidence="4">Transposase IS3/IS911 family protein</fullName>
    </submittedName>
</protein>
<dbReference type="InterPro" id="IPR055247">
    <property type="entry name" value="InsJ-like_HTH"/>
</dbReference>
<dbReference type="EMBL" id="CZAB01000034">
    <property type="protein sequence ID" value="CUP44475.1"/>
    <property type="molecule type" value="Genomic_DNA"/>
</dbReference>
<evidence type="ECO:0000256" key="2">
    <source>
        <dbReference type="SAM" id="MobiDB-lite"/>
    </source>
</evidence>
<dbReference type="InterPro" id="IPR052057">
    <property type="entry name" value="IS150/IS1296_orfA-like"/>
</dbReference>
<dbReference type="SUPFAM" id="SSF46689">
    <property type="entry name" value="Homeodomain-like"/>
    <property type="match status" value="2"/>
</dbReference>
<dbReference type="AlphaFoldDB" id="A0A174NER3"/>
<dbReference type="InterPro" id="IPR009057">
    <property type="entry name" value="Homeodomain-like_sf"/>
</dbReference>
<evidence type="ECO:0000313" key="5">
    <source>
        <dbReference type="Proteomes" id="UP000095512"/>
    </source>
</evidence>
<dbReference type="PANTHER" id="PTHR33795">
    <property type="entry name" value="INSERTION ELEMENT IS150 PROTEIN INSJ"/>
    <property type="match status" value="1"/>
</dbReference>
<dbReference type="InterPro" id="IPR010921">
    <property type="entry name" value="Trp_repressor/repl_initiator"/>
</dbReference>